<evidence type="ECO:0000313" key="4">
    <source>
        <dbReference type="Proteomes" id="UP001642409"/>
    </source>
</evidence>
<feature type="transmembrane region" description="Helical" evidence="1">
    <location>
        <begin position="38"/>
        <end position="55"/>
    </location>
</feature>
<reference evidence="2" key="1">
    <citation type="submission" date="2023-06" db="EMBL/GenBank/DDBJ databases">
        <authorList>
            <person name="Kurt Z."/>
        </authorList>
    </citation>
    <scope>NUCLEOTIDE SEQUENCE</scope>
</reference>
<dbReference type="Proteomes" id="UP001642409">
    <property type="component" value="Unassembled WGS sequence"/>
</dbReference>
<evidence type="ECO:0000313" key="3">
    <source>
        <dbReference type="EMBL" id="CAL6076892.1"/>
    </source>
</evidence>
<feature type="transmembrane region" description="Helical" evidence="1">
    <location>
        <begin position="108"/>
        <end position="133"/>
    </location>
</feature>
<dbReference type="EMBL" id="CATOUU010000971">
    <property type="protein sequence ID" value="CAI9963889.1"/>
    <property type="molecule type" value="Genomic_DNA"/>
</dbReference>
<dbReference type="EMBL" id="CAXDID020000322">
    <property type="protein sequence ID" value="CAL6076892.1"/>
    <property type="molecule type" value="Genomic_DNA"/>
</dbReference>
<feature type="transmembrane region" description="Helical" evidence="1">
    <location>
        <begin position="145"/>
        <end position="166"/>
    </location>
</feature>
<proteinExistence type="predicted"/>
<keyword evidence="1" id="KW-0812">Transmembrane</keyword>
<feature type="transmembrane region" description="Helical" evidence="1">
    <location>
        <begin position="178"/>
        <end position="198"/>
    </location>
</feature>
<protein>
    <submittedName>
        <fullName evidence="3">Hypothetical_protein</fullName>
    </submittedName>
</protein>
<accession>A0AA86R1H7</accession>
<keyword evidence="1" id="KW-0472">Membrane</keyword>
<comment type="caution">
    <text evidence="2">The sequence shown here is derived from an EMBL/GenBank/DDBJ whole genome shotgun (WGS) entry which is preliminary data.</text>
</comment>
<sequence length="199" mass="23061">MEVHDGEKLECLQIGYISQTIFSSILNSFNFGKVVMKSIFWILLEASFKVFIFLFPEIESTSFIKFALKSTYSRLTRNFRSTSRKQLPRRSRYVIFTCRLIPSVEHKWLLMTTSEVACIWIQSTYFIVVFSAWKHDASITSLSVNFVLSEIVHSFLLLSSVGFIGWSGDHLNYIIVEFKLIIIFQIVSHVTDSLIFTLT</sequence>
<keyword evidence="1" id="KW-1133">Transmembrane helix</keyword>
<name>A0AA86R1H7_9EUKA</name>
<dbReference type="AlphaFoldDB" id="A0AA86R1H7"/>
<gene>
    <name evidence="2" type="ORF">HINF_LOCUS51534</name>
    <name evidence="3" type="ORF">HINF_LOCUS57908</name>
</gene>
<evidence type="ECO:0000313" key="2">
    <source>
        <dbReference type="EMBL" id="CAI9963889.1"/>
    </source>
</evidence>
<evidence type="ECO:0000256" key="1">
    <source>
        <dbReference type="SAM" id="Phobius"/>
    </source>
</evidence>
<reference evidence="3 4" key="2">
    <citation type="submission" date="2024-07" db="EMBL/GenBank/DDBJ databases">
        <authorList>
            <person name="Akdeniz Z."/>
        </authorList>
    </citation>
    <scope>NUCLEOTIDE SEQUENCE [LARGE SCALE GENOMIC DNA]</scope>
</reference>
<keyword evidence="4" id="KW-1185">Reference proteome</keyword>
<organism evidence="2">
    <name type="scientific">Hexamita inflata</name>
    <dbReference type="NCBI Taxonomy" id="28002"/>
    <lineage>
        <taxon>Eukaryota</taxon>
        <taxon>Metamonada</taxon>
        <taxon>Diplomonadida</taxon>
        <taxon>Hexamitidae</taxon>
        <taxon>Hexamitinae</taxon>
        <taxon>Hexamita</taxon>
    </lineage>
</organism>